<dbReference type="InterPro" id="IPR003961">
    <property type="entry name" value="FN3_dom"/>
</dbReference>
<name>A0A6J8BKQ3_MYTCO</name>
<dbReference type="InterPro" id="IPR013783">
    <property type="entry name" value="Ig-like_fold"/>
</dbReference>
<evidence type="ECO:0000313" key="3">
    <source>
        <dbReference type="Proteomes" id="UP000507470"/>
    </source>
</evidence>
<evidence type="ECO:0000313" key="2">
    <source>
        <dbReference type="EMBL" id="CAC5383259.1"/>
    </source>
</evidence>
<dbReference type="InterPro" id="IPR036116">
    <property type="entry name" value="FN3_sf"/>
</dbReference>
<dbReference type="InterPro" id="IPR003599">
    <property type="entry name" value="Ig_sub"/>
</dbReference>
<dbReference type="SUPFAM" id="SSF48726">
    <property type="entry name" value="Immunoglobulin"/>
    <property type="match status" value="1"/>
</dbReference>
<dbReference type="EMBL" id="CACVKT020003356">
    <property type="protein sequence ID" value="CAC5383259.1"/>
    <property type="molecule type" value="Genomic_DNA"/>
</dbReference>
<sequence length="351" mass="39901">MPCKKTLRSVFFISGDSLVLNCTCFTKSNGQWTGPKKRPSSASDHYIPYTHGTDLNPSLNKLKYIVFGGYDDNKCYLKITNFTSDDDGTYTCQYINSETIHIDVNNVVATNNPEPPENLSAVLNSTTFVVYWHPGFDGGISQRFYIEYRPESKPEWEVVGPIVQSNLSMDRELVYRLKYVLIAKKYDLGMYAKNIVGQSNNSNTFIVEMEGIVLEIPLEGQYYEIGSINDDNASTQGIPNHLQKSVVSVDRPTSQSTISNDYSVENVSSSEMLVPRLSNLPLNEDGYKNPYQTIDHANIELHPYSTITSNMYQNTTIFYKNIQNNNIEHTIQNDRKRDPWLIIYKQNSVNA</sequence>
<dbReference type="OrthoDB" id="6234674at2759"/>
<accession>A0A6J8BKQ3</accession>
<protein>
    <recommendedName>
        <fullName evidence="1">Immunoglobulin domain-containing protein</fullName>
    </recommendedName>
</protein>
<dbReference type="InterPro" id="IPR036179">
    <property type="entry name" value="Ig-like_dom_sf"/>
</dbReference>
<organism evidence="2 3">
    <name type="scientific">Mytilus coruscus</name>
    <name type="common">Sea mussel</name>
    <dbReference type="NCBI Taxonomy" id="42192"/>
    <lineage>
        <taxon>Eukaryota</taxon>
        <taxon>Metazoa</taxon>
        <taxon>Spiralia</taxon>
        <taxon>Lophotrochozoa</taxon>
        <taxon>Mollusca</taxon>
        <taxon>Bivalvia</taxon>
        <taxon>Autobranchia</taxon>
        <taxon>Pteriomorphia</taxon>
        <taxon>Mytilida</taxon>
        <taxon>Mytiloidea</taxon>
        <taxon>Mytilidae</taxon>
        <taxon>Mytilinae</taxon>
        <taxon>Mytilus</taxon>
    </lineage>
</organism>
<keyword evidence="3" id="KW-1185">Reference proteome</keyword>
<reference evidence="2 3" key="1">
    <citation type="submission" date="2020-06" db="EMBL/GenBank/DDBJ databases">
        <authorList>
            <person name="Li R."/>
            <person name="Bekaert M."/>
        </authorList>
    </citation>
    <scope>NUCLEOTIDE SEQUENCE [LARGE SCALE GENOMIC DNA]</scope>
    <source>
        <strain evidence="3">wild</strain>
    </source>
</reference>
<dbReference type="SMART" id="SM00409">
    <property type="entry name" value="IG"/>
    <property type="match status" value="1"/>
</dbReference>
<dbReference type="CDD" id="cd00063">
    <property type="entry name" value="FN3"/>
    <property type="match status" value="1"/>
</dbReference>
<dbReference type="Proteomes" id="UP000507470">
    <property type="component" value="Unassembled WGS sequence"/>
</dbReference>
<proteinExistence type="predicted"/>
<evidence type="ECO:0000259" key="1">
    <source>
        <dbReference type="SMART" id="SM00409"/>
    </source>
</evidence>
<dbReference type="AlphaFoldDB" id="A0A6J8BKQ3"/>
<gene>
    <name evidence="2" type="ORF">MCOR_19023</name>
</gene>
<feature type="domain" description="Immunoglobulin" evidence="1">
    <location>
        <begin position="7"/>
        <end position="105"/>
    </location>
</feature>
<dbReference type="SUPFAM" id="SSF49265">
    <property type="entry name" value="Fibronectin type III"/>
    <property type="match status" value="1"/>
</dbReference>
<dbReference type="Gene3D" id="2.60.40.10">
    <property type="entry name" value="Immunoglobulins"/>
    <property type="match status" value="2"/>
</dbReference>